<protein>
    <submittedName>
        <fullName evidence="2">Anti-Sigma regulatory factor (Ser/Thr protein kinase and phosphatase)</fullName>
    </submittedName>
</protein>
<keyword evidence="2" id="KW-0418">Kinase</keyword>
<dbReference type="Proteomes" id="UP000005801">
    <property type="component" value="Unassembled WGS sequence"/>
</dbReference>
<dbReference type="STRING" id="391625.PPSIR1_40545"/>
<keyword evidence="3" id="KW-1185">Reference proteome</keyword>
<comment type="caution">
    <text evidence="2">The sequence shown here is derived from an EMBL/GenBank/DDBJ whole genome shotgun (WGS) entry which is preliminary data.</text>
</comment>
<keyword evidence="2" id="KW-0808">Transferase</keyword>
<feature type="domain" description="PPM-type phosphatase" evidence="1">
    <location>
        <begin position="30"/>
        <end position="172"/>
    </location>
</feature>
<dbReference type="InterPro" id="IPR001932">
    <property type="entry name" value="PPM-type_phosphatase-like_dom"/>
</dbReference>
<sequence length="190" mass="20086">MLVESHILGRPKPGEVVSGDAGAVRVLDEVVWMMLADGLGHGPRAAEASQAAVAAFGEFDASTSVERGLSRMHERTQGTRGAAVVLARFDAKGMHVAGVGNVELRALSGPSLPFVPTNGILGGRMPKPRAYFVPLSPGVRLLAFTDGIQRRTELAAMLHLDGARLCRELVDNHSLSRDDATVVHVTYLGG</sequence>
<dbReference type="InterPro" id="IPR039248">
    <property type="entry name" value="Ptase_RsbX"/>
</dbReference>
<reference evidence="2 3" key="1">
    <citation type="submission" date="2007-06" db="EMBL/GenBank/DDBJ databases">
        <authorList>
            <person name="Shimkets L."/>
            <person name="Ferriera S."/>
            <person name="Johnson J."/>
            <person name="Kravitz S."/>
            <person name="Beeson K."/>
            <person name="Sutton G."/>
            <person name="Rogers Y.-H."/>
            <person name="Friedman R."/>
            <person name="Frazier M."/>
            <person name="Venter J.C."/>
        </authorList>
    </citation>
    <scope>NUCLEOTIDE SEQUENCE [LARGE SCALE GENOMIC DNA]</scope>
    <source>
        <strain evidence="2 3">SIR-1</strain>
    </source>
</reference>
<dbReference type="Pfam" id="PF07228">
    <property type="entry name" value="SpoIIE"/>
    <property type="match status" value="1"/>
</dbReference>
<dbReference type="InterPro" id="IPR036457">
    <property type="entry name" value="PPM-type-like_dom_sf"/>
</dbReference>
<dbReference type="AlphaFoldDB" id="A6FYN9"/>
<dbReference type="OrthoDB" id="5382142at2"/>
<evidence type="ECO:0000313" key="3">
    <source>
        <dbReference type="Proteomes" id="UP000005801"/>
    </source>
</evidence>
<dbReference type="Gene3D" id="3.60.40.10">
    <property type="entry name" value="PPM-type phosphatase domain"/>
    <property type="match status" value="1"/>
</dbReference>
<dbReference type="SUPFAM" id="SSF81606">
    <property type="entry name" value="PP2C-like"/>
    <property type="match status" value="1"/>
</dbReference>
<evidence type="ECO:0000259" key="1">
    <source>
        <dbReference type="Pfam" id="PF07228"/>
    </source>
</evidence>
<dbReference type="GO" id="GO:0016301">
    <property type="term" value="F:kinase activity"/>
    <property type="evidence" value="ECO:0007669"/>
    <property type="project" value="UniProtKB-KW"/>
</dbReference>
<dbReference type="eggNOG" id="COG2208">
    <property type="taxonomic scope" value="Bacteria"/>
</dbReference>
<name>A6FYN9_9BACT</name>
<gene>
    <name evidence="2" type="ORF">PPSIR1_40545</name>
</gene>
<dbReference type="PANTHER" id="PTHR35801">
    <property type="entry name" value="PHOSPHOSERINE PHOSPHATASE RSBX"/>
    <property type="match status" value="1"/>
</dbReference>
<accession>A6FYN9</accession>
<dbReference type="EMBL" id="ABCS01000004">
    <property type="protein sequence ID" value="EDM81311.1"/>
    <property type="molecule type" value="Genomic_DNA"/>
</dbReference>
<dbReference type="RefSeq" id="WP_006969588.1">
    <property type="nucleotide sequence ID" value="NZ_ABCS01000004.1"/>
</dbReference>
<organism evidence="2 3">
    <name type="scientific">Plesiocystis pacifica SIR-1</name>
    <dbReference type="NCBI Taxonomy" id="391625"/>
    <lineage>
        <taxon>Bacteria</taxon>
        <taxon>Pseudomonadati</taxon>
        <taxon>Myxococcota</taxon>
        <taxon>Polyangia</taxon>
        <taxon>Nannocystales</taxon>
        <taxon>Nannocystaceae</taxon>
        <taxon>Plesiocystis</taxon>
    </lineage>
</organism>
<dbReference type="PANTHER" id="PTHR35801:SF1">
    <property type="entry name" value="PHOSPHOSERINE PHOSPHATASE RSBX"/>
    <property type="match status" value="1"/>
</dbReference>
<evidence type="ECO:0000313" key="2">
    <source>
        <dbReference type="EMBL" id="EDM81311.1"/>
    </source>
</evidence>
<proteinExistence type="predicted"/>